<organism evidence="6 7">
    <name type="scientific">Dermatophagoides pteronyssinus</name>
    <name type="common">European house dust mite</name>
    <dbReference type="NCBI Taxonomy" id="6956"/>
    <lineage>
        <taxon>Eukaryota</taxon>
        <taxon>Metazoa</taxon>
        <taxon>Ecdysozoa</taxon>
        <taxon>Arthropoda</taxon>
        <taxon>Chelicerata</taxon>
        <taxon>Arachnida</taxon>
        <taxon>Acari</taxon>
        <taxon>Acariformes</taxon>
        <taxon>Sarcoptiformes</taxon>
        <taxon>Astigmata</taxon>
        <taxon>Psoroptidia</taxon>
        <taxon>Analgoidea</taxon>
        <taxon>Pyroglyphidae</taxon>
        <taxon>Dermatophagoidinae</taxon>
        <taxon>Dermatophagoides</taxon>
    </lineage>
</organism>
<evidence type="ECO:0000256" key="2">
    <source>
        <dbReference type="ARBA" id="ARBA00022737"/>
    </source>
</evidence>
<feature type="repeat" description="WD" evidence="3">
    <location>
        <begin position="343"/>
        <end position="384"/>
    </location>
</feature>
<evidence type="ECO:0000256" key="1">
    <source>
        <dbReference type="ARBA" id="ARBA00022574"/>
    </source>
</evidence>
<feature type="region of interest" description="Disordered" evidence="4">
    <location>
        <begin position="423"/>
        <end position="455"/>
    </location>
</feature>
<dbReference type="Proteomes" id="UP000515146">
    <property type="component" value="Unplaced"/>
</dbReference>
<dbReference type="PANTHER" id="PTHR18763:SF0">
    <property type="entry name" value="WD REPEAT-CONTAINING PROTEIN 18"/>
    <property type="match status" value="1"/>
</dbReference>
<evidence type="ECO:0000256" key="4">
    <source>
        <dbReference type="SAM" id="MobiDB-lite"/>
    </source>
</evidence>
<sequence>MVGATRKLFRQQAIGRKTFQQILFTTRVCVLWLHFCVILLNFTMARIQVAISTPMCCSMDNGGGDCIAVWDVSTGNMLSTYRSNGQKSASSMIPRHCIDRIGYQYVLNGYQNSPLLNVWSLDGKDRLHLKLILPGNVGALCVTPDGHYCLTAIDTRLYIWQLASGYLLAQLDGHYQSIGVIKVTGDQSYFITGGDDGVILIWNFAKVIVPDSRPTFSVIDGHSDRLKPEQTITNSSTAIIDIHVGSVGRFVVCSEQSCQVKMYQLPTGIHLASISFPQSIVSVVMDRMERALFVGSITGQVYEVLFSQIWQPKQKSDCGVQHFDLSTMINEEESSNQRNKQVMIGHTGAVNAMAITVDGQALLTGSQDRTIRLWHIDSHQCMRTVQCKGPISNLMVVPSMAGLFLFDSLQSCNYSLNSTLDSGNQMSDPSLSNNVSPSSRKSRKQRNKSMHSPLFNSIYSRPQSIEQTLRTLPNPPKPISQVFQRDLFRLRFNPISLTRSRASHSQQQQQIEPTDDSGLLNAFEHGGCLWIRNDQTSAHDFWPRCWSNFMKPDLAADYFNQPDTGPLMMMTNDDDDDDDEAKQSTISQLRQANHQLYQLAIEAIFDDDKSMASIAAQSNENVGIPTTNDNGPVECIELDE</sequence>
<keyword evidence="6" id="KW-1185">Reference proteome</keyword>
<feature type="compositionally biased region" description="Polar residues" evidence="4">
    <location>
        <begin position="423"/>
        <end position="435"/>
    </location>
</feature>
<dbReference type="InterPro" id="IPR001680">
    <property type="entry name" value="WD40_rpt"/>
</dbReference>
<dbReference type="GO" id="GO:0120330">
    <property type="term" value="C:rixosome complex"/>
    <property type="evidence" value="ECO:0007669"/>
    <property type="project" value="TreeGrafter"/>
</dbReference>
<accession>A0A6P6YH57</accession>
<evidence type="ECO:0000313" key="6">
    <source>
        <dbReference type="Proteomes" id="UP000515146"/>
    </source>
</evidence>
<feature type="compositionally biased region" description="Basic residues" evidence="4">
    <location>
        <begin position="440"/>
        <end position="449"/>
    </location>
</feature>
<dbReference type="InParanoid" id="A0A6P6YH57"/>
<keyword evidence="5" id="KW-0812">Transmembrane</keyword>
<proteinExistence type="predicted"/>
<feature type="region of interest" description="Disordered" evidence="4">
    <location>
        <begin position="499"/>
        <end position="518"/>
    </location>
</feature>
<dbReference type="GO" id="GO:0006364">
    <property type="term" value="P:rRNA processing"/>
    <property type="evidence" value="ECO:0007669"/>
    <property type="project" value="TreeGrafter"/>
</dbReference>
<reference evidence="7" key="1">
    <citation type="submission" date="2025-08" db="UniProtKB">
        <authorList>
            <consortium name="RefSeq"/>
        </authorList>
    </citation>
    <scope>IDENTIFICATION</scope>
    <source>
        <strain evidence="7">Airmid</strain>
    </source>
</reference>
<dbReference type="KEGG" id="dpte:113798288"/>
<keyword evidence="5" id="KW-0472">Membrane</keyword>
<dbReference type="InterPro" id="IPR045227">
    <property type="entry name" value="WDR18/Ipi3/RID3"/>
</dbReference>
<dbReference type="FunCoup" id="A0A6P6YH57">
    <property type="interactions" value="1070"/>
</dbReference>
<name>A0A6P6YH57_DERPT</name>
<evidence type="ECO:0000256" key="5">
    <source>
        <dbReference type="SAM" id="Phobius"/>
    </source>
</evidence>
<dbReference type="PANTHER" id="PTHR18763">
    <property type="entry name" value="WD-REPEAT PROTEIN 18"/>
    <property type="match status" value="1"/>
</dbReference>
<dbReference type="Gene3D" id="2.130.10.10">
    <property type="entry name" value="YVTN repeat-like/Quinoprotein amine dehydrogenase"/>
    <property type="match status" value="2"/>
</dbReference>
<dbReference type="InterPro" id="IPR015943">
    <property type="entry name" value="WD40/YVTN_repeat-like_dom_sf"/>
</dbReference>
<dbReference type="RefSeq" id="XP_027204605.1">
    <property type="nucleotide sequence ID" value="XM_027348804.1"/>
</dbReference>
<dbReference type="OrthoDB" id="756370at2759"/>
<dbReference type="SUPFAM" id="SSF50978">
    <property type="entry name" value="WD40 repeat-like"/>
    <property type="match status" value="1"/>
</dbReference>
<keyword evidence="5" id="KW-1133">Transmembrane helix</keyword>
<dbReference type="GO" id="GO:0006261">
    <property type="term" value="P:DNA-templated DNA replication"/>
    <property type="evidence" value="ECO:0007669"/>
    <property type="project" value="TreeGrafter"/>
</dbReference>
<dbReference type="AlphaFoldDB" id="A0A6P6YH57"/>
<protein>
    <submittedName>
        <fullName evidence="7">Uncharacterized protein LOC113798288</fullName>
    </submittedName>
</protein>
<feature type="repeat" description="WD" evidence="3">
    <location>
        <begin position="171"/>
        <end position="203"/>
    </location>
</feature>
<feature type="transmembrane region" description="Helical" evidence="5">
    <location>
        <begin position="21"/>
        <end position="42"/>
    </location>
</feature>
<dbReference type="Pfam" id="PF00400">
    <property type="entry name" value="WD40"/>
    <property type="match status" value="2"/>
</dbReference>
<gene>
    <name evidence="7" type="primary">LOC113798288</name>
</gene>
<dbReference type="PROSITE" id="PS50294">
    <property type="entry name" value="WD_REPEATS_REGION"/>
    <property type="match status" value="2"/>
</dbReference>
<keyword evidence="1 3" id="KW-0853">WD repeat</keyword>
<evidence type="ECO:0000313" key="7">
    <source>
        <dbReference type="RefSeq" id="XP_027204605.1"/>
    </source>
</evidence>
<dbReference type="SMART" id="SM00320">
    <property type="entry name" value="WD40"/>
    <property type="match status" value="4"/>
</dbReference>
<dbReference type="InterPro" id="IPR036322">
    <property type="entry name" value="WD40_repeat_dom_sf"/>
</dbReference>
<dbReference type="GO" id="GO:0005656">
    <property type="term" value="C:nuclear pre-replicative complex"/>
    <property type="evidence" value="ECO:0007669"/>
    <property type="project" value="TreeGrafter"/>
</dbReference>
<dbReference type="PROSITE" id="PS50082">
    <property type="entry name" value="WD_REPEATS_2"/>
    <property type="match status" value="2"/>
</dbReference>
<evidence type="ECO:0000256" key="3">
    <source>
        <dbReference type="PROSITE-ProRule" id="PRU00221"/>
    </source>
</evidence>
<keyword evidence="2" id="KW-0677">Repeat</keyword>
<dbReference type="OMA" id="RHCIDRI"/>